<name>A0A4V2HSN6_9FLAO</name>
<reference evidence="2 3" key="1">
    <citation type="submission" date="2019-02" db="EMBL/GenBank/DDBJ databases">
        <title>Draft genome sequence of Muricauda sp. 176CP4-71.</title>
        <authorList>
            <person name="Park J.-S."/>
        </authorList>
    </citation>
    <scope>NUCLEOTIDE SEQUENCE [LARGE SCALE GENOMIC DNA]</scope>
    <source>
        <strain evidence="2 3">176CP4-71</strain>
    </source>
</reference>
<dbReference type="AlphaFoldDB" id="A0A4V2HSN6"/>
<organism evidence="2 3">
    <name type="scientific">Flagellimonas allohymeniacidonis</name>
    <dbReference type="NCBI Taxonomy" id="2517819"/>
    <lineage>
        <taxon>Bacteria</taxon>
        <taxon>Pseudomonadati</taxon>
        <taxon>Bacteroidota</taxon>
        <taxon>Flavobacteriia</taxon>
        <taxon>Flavobacteriales</taxon>
        <taxon>Flavobacteriaceae</taxon>
        <taxon>Flagellimonas</taxon>
    </lineage>
</organism>
<accession>A0A4V2HSN6</accession>
<evidence type="ECO:0000313" key="3">
    <source>
        <dbReference type="Proteomes" id="UP000291981"/>
    </source>
</evidence>
<sequence length="383" mass="39897">MILDVVTVTGTVYVDNIYFYNDSPGGGDTPTTAAPTPPTRDAADVISLFSNAYTDITVDTFYAGFSAGGGVADVQVAGDDTKLYTDLDFAGIETLTASVDLSSMTNFHIDVWTATSFDFVTGVVDFGGDGFGSGNDTRGDATTTLAAGSWTSIDVTIADLQTAGLTATPTDFSQLILDVVTVTGTVYVDNIYFYNDGGGGGCTIGSAPTGPASTLPVGFEDCVGFDSTFGGVTAVLADNPSATGINTSATVLRVDKPTTANFFGGFQNSAGFDTGQFNGNSITVTFQVYSNLNDITFRCELIANPTPNPDLGNPPPQFATLGSSDANTWVELSVTFTPNPGAETDYYNFLVIKPDDNQDDPNGSETDPPAADGIYYIDNITVQ</sequence>
<proteinExistence type="predicted"/>
<gene>
    <name evidence="2" type="ORF">EW142_01200</name>
</gene>
<dbReference type="EMBL" id="SGIU01000001">
    <property type="protein sequence ID" value="TAI48450.1"/>
    <property type="molecule type" value="Genomic_DNA"/>
</dbReference>
<evidence type="ECO:0000313" key="2">
    <source>
        <dbReference type="EMBL" id="TAI48450.1"/>
    </source>
</evidence>
<feature type="region of interest" description="Disordered" evidence="1">
    <location>
        <begin position="353"/>
        <end position="372"/>
    </location>
</feature>
<protein>
    <submittedName>
        <fullName evidence="2">Uncharacterized protein</fullName>
    </submittedName>
</protein>
<evidence type="ECO:0000256" key="1">
    <source>
        <dbReference type="SAM" id="MobiDB-lite"/>
    </source>
</evidence>
<keyword evidence="3" id="KW-1185">Reference proteome</keyword>
<comment type="caution">
    <text evidence="2">The sequence shown here is derived from an EMBL/GenBank/DDBJ whole genome shotgun (WGS) entry which is preliminary data.</text>
</comment>
<dbReference type="Gene3D" id="2.60.120.260">
    <property type="entry name" value="Galactose-binding domain-like"/>
    <property type="match status" value="1"/>
</dbReference>
<dbReference type="OrthoDB" id="5381604at2"/>
<dbReference type="Proteomes" id="UP000291981">
    <property type="component" value="Unassembled WGS sequence"/>
</dbReference>